<dbReference type="PANTHER" id="PTHR19957">
    <property type="entry name" value="SYNTAXIN"/>
    <property type="match status" value="1"/>
</dbReference>
<dbReference type="InterPro" id="IPR000727">
    <property type="entry name" value="T_SNARE_dom"/>
</dbReference>
<feature type="domain" description="T-SNARE coiled-coil homology" evidence="5">
    <location>
        <begin position="210"/>
        <end position="272"/>
    </location>
</feature>
<dbReference type="GO" id="GO:0048278">
    <property type="term" value="P:vesicle docking"/>
    <property type="evidence" value="ECO:0007669"/>
    <property type="project" value="TreeGrafter"/>
</dbReference>
<dbReference type="GO" id="GO:0005886">
    <property type="term" value="C:plasma membrane"/>
    <property type="evidence" value="ECO:0007669"/>
    <property type="project" value="TreeGrafter"/>
</dbReference>
<dbReference type="GO" id="GO:0031201">
    <property type="term" value="C:SNARE complex"/>
    <property type="evidence" value="ECO:0007669"/>
    <property type="project" value="TreeGrafter"/>
</dbReference>
<evidence type="ECO:0000256" key="1">
    <source>
        <dbReference type="ARBA" id="ARBA00009063"/>
    </source>
</evidence>
<keyword evidence="7" id="KW-1185">Reference proteome</keyword>
<evidence type="ECO:0000256" key="2">
    <source>
        <dbReference type="ARBA" id="ARBA00022448"/>
    </source>
</evidence>
<evidence type="ECO:0000256" key="3">
    <source>
        <dbReference type="ARBA" id="ARBA00022927"/>
    </source>
</evidence>
<comment type="caution">
    <text evidence="6">The sequence shown here is derived from an EMBL/GenBank/DDBJ whole genome shotgun (WGS) entry which is preliminary data.</text>
</comment>
<comment type="similarity">
    <text evidence="1">Belongs to the syntaxin family.</text>
</comment>
<dbReference type="FunFam" id="1.20.5.110:FF:000008">
    <property type="entry name" value="Syntaxin 132"/>
    <property type="match status" value="1"/>
</dbReference>
<evidence type="ECO:0000313" key="6">
    <source>
        <dbReference type="EMBL" id="KAH7427584.1"/>
    </source>
</evidence>
<dbReference type="PROSITE" id="PS50192">
    <property type="entry name" value="T_SNARE"/>
    <property type="match status" value="1"/>
</dbReference>
<dbReference type="GO" id="GO:0006906">
    <property type="term" value="P:vesicle fusion"/>
    <property type="evidence" value="ECO:0007669"/>
    <property type="project" value="TreeGrafter"/>
</dbReference>
<feature type="transmembrane region" description="Helical" evidence="4">
    <location>
        <begin position="285"/>
        <end position="305"/>
    </location>
</feature>
<reference evidence="6" key="1">
    <citation type="submission" date="2021-08" db="EMBL/GenBank/DDBJ databases">
        <title>WGS assembly of Ceratopteris richardii.</title>
        <authorList>
            <person name="Marchant D.B."/>
            <person name="Chen G."/>
            <person name="Jenkins J."/>
            <person name="Shu S."/>
            <person name="Leebens-Mack J."/>
            <person name="Grimwood J."/>
            <person name="Schmutz J."/>
            <person name="Soltis P."/>
            <person name="Soltis D."/>
            <person name="Chen Z.-H."/>
        </authorList>
    </citation>
    <scope>NUCLEOTIDE SEQUENCE</scope>
    <source>
        <strain evidence="6">Whitten #5841</strain>
        <tissue evidence="6">Leaf</tissue>
    </source>
</reference>
<dbReference type="InterPro" id="IPR045242">
    <property type="entry name" value="Syntaxin"/>
</dbReference>
<evidence type="ECO:0000259" key="5">
    <source>
        <dbReference type="PROSITE" id="PS50192"/>
    </source>
</evidence>
<dbReference type="GO" id="GO:0006887">
    <property type="term" value="P:exocytosis"/>
    <property type="evidence" value="ECO:0007669"/>
    <property type="project" value="TreeGrafter"/>
</dbReference>
<dbReference type="GO" id="GO:0000149">
    <property type="term" value="F:SNARE binding"/>
    <property type="evidence" value="ECO:0007669"/>
    <property type="project" value="TreeGrafter"/>
</dbReference>
<dbReference type="Gene3D" id="1.20.58.70">
    <property type="match status" value="1"/>
</dbReference>
<dbReference type="GO" id="GO:0006886">
    <property type="term" value="P:intracellular protein transport"/>
    <property type="evidence" value="ECO:0007669"/>
    <property type="project" value="TreeGrafter"/>
</dbReference>
<dbReference type="InterPro" id="IPR010989">
    <property type="entry name" value="SNARE"/>
</dbReference>
<dbReference type="SMART" id="SM00397">
    <property type="entry name" value="t_SNARE"/>
    <property type="match status" value="1"/>
</dbReference>
<dbReference type="Proteomes" id="UP000825935">
    <property type="component" value="Chromosome 10"/>
</dbReference>
<gene>
    <name evidence="6" type="ORF">KP509_10G050500</name>
</gene>
<keyword evidence="4" id="KW-0472">Membrane</keyword>
<keyword evidence="4" id="KW-1133">Transmembrane helix</keyword>
<dbReference type="AlphaFoldDB" id="A0A8T2U1V5"/>
<dbReference type="GO" id="GO:0005484">
    <property type="term" value="F:SNAP receptor activity"/>
    <property type="evidence" value="ECO:0007669"/>
    <property type="project" value="TreeGrafter"/>
</dbReference>
<dbReference type="GO" id="GO:0012505">
    <property type="term" value="C:endomembrane system"/>
    <property type="evidence" value="ECO:0007669"/>
    <property type="project" value="TreeGrafter"/>
</dbReference>
<name>A0A8T2U1V5_CERRI</name>
<sequence length="307" mass="35362">MNDLLFTSCIKGKDYENLRQDNVKDVEMFAAMNRDEDIILKTFFVDVNVINSDIEEVKTLLSKLQAASDEWKTIHKADIVKALHQRMDQYILEVLKKAKSIQAKLEDLDNANILNRSCNGCKTGTPVDRTRISITNSLRQRLKDLMEAFRVLHQRIMVDCRQAVERRFYVVTGEHLDEDTVDRIIKTGESETFLKKIIYEQGKREGIDIMKEMQERYDAAKEIEQNLLDLHHIFLNMSMMVGEQGERLNDIQHHVNEARTYVGSGAQQLKGASICRKSNLKRTGLLILLIFLVIVVLVVPISISLKK</sequence>
<dbReference type="PANTHER" id="PTHR19957:SF251">
    <property type="entry name" value="SYNTAXIN-RELATED PROTEIN KNOLLE"/>
    <property type="match status" value="1"/>
</dbReference>
<dbReference type="SUPFAM" id="SSF47661">
    <property type="entry name" value="t-snare proteins"/>
    <property type="match status" value="1"/>
</dbReference>
<dbReference type="Pfam" id="PF00804">
    <property type="entry name" value="Syntaxin"/>
    <property type="match status" value="1"/>
</dbReference>
<dbReference type="SMART" id="SM00503">
    <property type="entry name" value="SynN"/>
    <property type="match status" value="1"/>
</dbReference>
<protein>
    <recommendedName>
        <fullName evidence="5">t-SNARE coiled-coil homology domain-containing protein</fullName>
    </recommendedName>
</protein>
<dbReference type="OrthoDB" id="10255013at2759"/>
<dbReference type="Gene3D" id="1.20.5.110">
    <property type="match status" value="1"/>
</dbReference>
<keyword evidence="4" id="KW-0812">Transmembrane</keyword>
<evidence type="ECO:0000256" key="4">
    <source>
        <dbReference type="SAM" id="Phobius"/>
    </source>
</evidence>
<accession>A0A8T2U1V5</accession>
<dbReference type="InterPro" id="IPR006011">
    <property type="entry name" value="Syntaxin_N"/>
</dbReference>
<dbReference type="CDD" id="cd15848">
    <property type="entry name" value="SNARE_syntaxin1-like"/>
    <property type="match status" value="1"/>
</dbReference>
<organism evidence="6 7">
    <name type="scientific">Ceratopteris richardii</name>
    <name type="common">Triangle waterfern</name>
    <dbReference type="NCBI Taxonomy" id="49495"/>
    <lineage>
        <taxon>Eukaryota</taxon>
        <taxon>Viridiplantae</taxon>
        <taxon>Streptophyta</taxon>
        <taxon>Embryophyta</taxon>
        <taxon>Tracheophyta</taxon>
        <taxon>Polypodiopsida</taxon>
        <taxon>Polypodiidae</taxon>
        <taxon>Polypodiales</taxon>
        <taxon>Pteridineae</taxon>
        <taxon>Pteridaceae</taxon>
        <taxon>Parkerioideae</taxon>
        <taxon>Ceratopteris</taxon>
    </lineage>
</organism>
<dbReference type="CDD" id="cd00179">
    <property type="entry name" value="SynN"/>
    <property type="match status" value="1"/>
</dbReference>
<keyword evidence="3" id="KW-0653">Protein transport</keyword>
<evidence type="ECO:0000313" key="7">
    <source>
        <dbReference type="Proteomes" id="UP000825935"/>
    </source>
</evidence>
<dbReference type="EMBL" id="CM035415">
    <property type="protein sequence ID" value="KAH7427584.1"/>
    <property type="molecule type" value="Genomic_DNA"/>
</dbReference>
<keyword evidence="2" id="KW-0813">Transport</keyword>
<dbReference type="OMA" id="GEYNEMV"/>
<proteinExistence type="inferred from homology"/>